<dbReference type="GeneID" id="94427344"/>
<evidence type="ECO:0000256" key="2">
    <source>
        <dbReference type="SAM" id="Phobius"/>
    </source>
</evidence>
<feature type="domain" description="Glycosyltransferase 2-like" evidence="3">
    <location>
        <begin position="593"/>
        <end position="672"/>
    </location>
</feature>
<name>A0A2C6L3I8_9APIC</name>
<keyword evidence="5" id="KW-1185">Reference proteome</keyword>
<feature type="region of interest" description="Disordered" evidence="1">
    <location>
        <begin position="494"/>
        <end position="555"/>
    </location>
</feature>
<feature type="compositionally biased region" description="Polar residues" evidence="1">
    <location>
        <begin position="462"/>
        <end position="482"/>
    </location>
</feature>
<feature type="transmembrane region" description="Helical" evidence="2">
    <location>
        <begin position="45"/>
        <end position="66"/>
    </location>
</feature>
<proteinExistence type="predicted"/>
<evidence type="ECO:0000259" key="3">
    <source>
        <dbReference type="Pfam" id="PF00535"/>
    </source>
</evidence>
<dbReference type="GO" id="GO:0006487">
    <property type="term" value="P:protein N-linked glycosylation"/>
    <property type="evidence" value="ECO:0007669"/>
    <property type="project" value="TreeGrafter"/>
</dbReference>
<dbReference type="PANTHER" id="PTHR10859:SF91">
    <property type="entry name" value="DOLICHYL-PHOSPHATE BETA-GLUCOSYLTRANSFERASE"/>
    <property type="match status" value="1"/>
</dbReference>
<comment type="caution">
    <text evidence="4">The sequence shown here is derived from an EMBL/GenBank/DDBJ whole genome shotgun (WGS) entry which is preliminary data.</text>
</comment>
<feature type="compositionally biased region" description="Polar residues" evidence="1">
    <location>
        <begin position="248"/>
        <end position="264"/>
    </location>
</feature>
<dbReference type="GO" id="GO:0005789">
    <property type="term" value="C:endoplasmic reticulum membrane"/>
    <property type="evidence" value="ECO:0007669"/>
    <property type="project" value="TreeGrafter"/>
</dbReference>
<feature type="region of interest" description="Disordered" evidence="1">
    <location>
        <begin position="245"/>
        <end position="286"/>
    </location>
</feature>
<keyword evidence="2" id="KW-0812">Transmembrane</keyword>
<keyword evidence="4" id="KW-0808">Transferase</keyword>
<feature type="compositionally biased region" description="Basic and acidic residues" evidence="1">
    <location>
        <begin position="507"/>
        <end position="555"/>
    </location>
</feature>
<feature type="compositionally biased region" description="Basic and acidic residues" evidence="1">
    <location>
        <begin position="384"/>
        <end position="399"/>
    </location>
</feature>
<keyword evidence="2" id="KW-0472">Membrane</keyword>
<gene>
    <name evidence="4" type="ORF">CSUI_003938</name>
</gene>
<feature type="region of interest" description="Disordered" evidence="1">
    <location>
        <begin position="367"/>
        <end position="482"/>
    </location>
</feature>
<feature type="region of interest" description="Disordered" evidence="1">
    <location>
        <begin position="652"/>
        <end position="725"/>
    </location>
</feature>
<feature type="transmembrane region" description="Helical" evidence="2">
    <location>
        <begin position="72"/>
        <end position="97"/>
    </location>
</feature>
<evidence type="ECO:0000256" key="1">
    <source>
        <dbReference type="SAM" id="MobiDB-lite"/>
    </source>
</evidence>
<accession>A0A2C6L3I8</accession>
<sequence>MRPKTQPLATSSLCTKKPSILSFSHLFHTQTKPTYSSLSVMIRPVLLLPALLLLISLSSFCSNGIYSQHTPYSHLLLFSSGASLVLFLLLRGFLWLFAPILQWKREEGLPLSSFLHLDHQPAHLPSSSSSLPSPESTSSSLPLSLSFPLVKAEEECLSLPPKLHLSVIIPAYNEALRLPSALCELIYHLESRRASSTQNHSLSSIYQTFFGLPTNPLHSLSASSGKSEAKENTICSSLSSPSSFASLDNRQNHSLSSTSDSYMSQDKKGLSVSSSEERQLVVPSREKGDKTVVKHVSEHARLIFEYEILIVDDGSQDDTSQIGPLLASAIYSASSSPSASQAAEAALYALDAIRSSSSSFLTDQVSCLSSSSSPYTRVSQDGFPCRERKVERRRKGEERKEEEELSSSGFSSKNERSSHVCPLSETPMNSTGRIERKERKKSTSSFSFFSLNHRSRKEKNEGASTPLTTYPSNPSPGDTSPTFQAVRAATFYHLQHSSSCSSSSPRNKSEGERKDERLPQESRKELSQEKDLLSNRTRTYEGEKEEGQRRHVLEGSKDRISCTSMNTRNSAHSSFSSLRHVLVQSSSSIPATSPSCIRVIRLRENKGKGFAVKTGVRFARGQVILMADADGATNVKDLEVLERSLEKLFSQEGQQQLQIQSKRKNEKINKRAEEGEGEEEEGRRKGVMNQVKPDALSSWEKTMEEQRQGGGGEEEREDGDTRGGWRTPVGVAFGSRRHLEAEALVSRAWYRNFLMHAFYWCVACVVGRGGGLEEGGREERGEEKSRSYCHYDIKDTQCGFKLFTRHAARLLFPYLHISRWAFDVELLLLSRLQKIPIVEVPVEWEEKDGSKLNILDASFQMARDLLILKLMYATGIWGGKGLRRLL</sequence>
<feature type="compositionally biased region" description="Basic and acidic residues" evidence="1">
    <location>
        <begin position="265"/>
        <end position="286"/>
    </location>
</feature>
<organism evidence="4 5">
    <name type="scientific">Cystoisospora suis</name>
    <dbReference type="NCBI Taxonomy" id="483139"/>
    <lineage>
        <taxon>Eukaryota</taxon>
        <taxon>Sar</taxon>
        <taxon>Alveolata</taxon>
        <taxon>Apicomplexa</taxon>
        <taxon>Conoidasida</taxon>
        <taxon>Coccidia</taxon>
        <taxon>Eucoccidiorida</taxon>
        <taxon>Eimeriorina</taxon>
        <taxon>Sarcocystidae</taxon>
        <taxon>Cystoisospora</taxon>
    </lineage>
</organism>
<dbReference type="SUPFAM" id="SSF53448">
    <property type="entry name" value="Nucleotide-diphospho-sugar transferases"/>
    <property type="match status" value="1"/>
</dbReference>
<dbReference type="Proteomes" id="UP000221165">
    <property type="component" value="Unassembled WGS sequence"/>
</dbReference>
<dbReference type="EMBL" id="MIGC01001777">
    <property type="protein sequence ID" value="PHJ22223.1"/>
    <property type="molecule type" value="Genomic_DNA"/>
</dbReference>
<dbReference type="GO" id="GO:0016740">
    <property type="term" value="F:transferase activity"/>
    <property type="evidence" value="ECO:0007669"/>
    <property type="project" value="UniProtKB-KW"/>
</dbReference>
<dbReference type="VEuPathDB" id="ToxoDB:CSUI_003938"/>
<dbReference type="PANTHER" id="PTHR10859">
    <property type="entry name" value="GLYCOSYL TRANSFERASE"/>
    <property type="match status" value="1"/>
</dbReference>
<evidence type="ECO:0000313" key="5">
    <source>
        <dbReference type="Proteomes" id="UP000221165"/>
    </source>
</evidence>
<protein>
    <submittedName>
        <fullName evidence="4">Dolichyl-phosphate beta-glucosyltransferase</fullName>
    </submittedName>
</protein>
<dbReference type="Gene3D" id="3.90.550.10">
    <property type="entry name" value="Spore Coat Polysaccharide Biosynthesis Protein SpsA, Chain A"/>
    <property type="match status" value="1"/>
</dbReference>
<evidence type="ECO:0000313" key="4">
    <source>
        <dbReference type="EMBL" id="PHJ22223.1"/>
    </source>
</evidence>
<dbReference type="AlphaFoldDB" id="A0A2C6L3I8"/>
<dbReference type="OrthoDB" id="3784at2759"/>
<reference evidence="4 5" key="1">
    <citation type="journal article" date="2017" name="Int. J. Parasitol.">
        <title>The genome of the protozoan parasite Cystoisospora suis and a reverse vaccinology approach to identify vaccine candidates.</title>
        <authorList>
            <person name="Palmieri N."/>
            <person name="Shrestha A."/>
            <person name="Ruttkowski B."/>
            <person name="Beck T."/>
            <person name="Vogl C."/>
            <person name="Tomley F."/>
            <person name="Blake D.P."/>
            <person name="Joachim A."/>
        </authorList>
    </citation>
    <scope>NUCLEOTIDE SEQUENCE [LARGE SCALE GENOMIC DNA]</scope>
    <source>
        <strain evidence="4 5">Wien I</strain>
    </source>
</reference>
<dbReference type="InterPro" id="IPR001173">
    <property type="entry name" value="Glyco_trans_2-like"/>
</dbReference>
<dbReference type="RefSeq" id="XP_067923900.1">
    <property type="nucleotide sequence ID" value="XM_068064133.1"/>
</dbReference>
<dbReference type="InterPro" id="IPR029044">
    <property type="entry name" value="Nucleotide-diphossugar_trans"/>
</dbReference>
<keyword evidence="2" id="KW-1133">Transmembrane helix</keyword>
<dbReference type="Pfam" id="PF00535">
    <property type="entry name" value="Glycos_transf_2"/>
    <property type="match status" value="1"/>
</dbReference>
<feature type="compositionally biased region" description="Polar residues" evidence="1">
    <location>
        <begin position="367"/>
        <end position="379"/>
    </location>
</feature>